<dbReference type="PANTHER" id="PTHR48050:SF13">
    <property type="entry name" value="STEROL 3-BETA-GLUCOSYLTRANSFERASE UGT80A2"/>
    <property type="match status" value="1"/>
</dbReference>
<evidence type="ECO:0000313" key="3">
    <source>
        <dbReference type="Proteomes" id="UP001596207"/>
    </source>
</evidence>
<dbReference type="Pfam" id="PF06722">
    <property type="entry name" value="EryCIII-like_C"/>
    <property type="match status" value="1"/>
</dbReference>
<organism evidence="2 3">
    <name type="scientific">Micromonospora harpali</name>
    <dbReference type="NCBI Taxonomy" id="1490225"/>
    <lineage>
        <taxon>Bacteria</taxon>
        <taxon>Bacillati</taxon>
        <taxon>Actinomycetota</taxon>
        <taxon>Actinomycetes</taxon>
        <taxon>Micromonosporales</taxon>
        <taxon>Micromonosporaceae</taxon>
        <taxon>Micromonospora</taxon>
    </lineage>
</organism>
<dbReference type="InterPro" id="IPR050426">
    <property type="entry name" value="Glycosyltransferase_28"/>
</dbReference>
<sequence length="370" mass="38888">MIVACATQPAPGHFLLMTGLLRALRDRGHQVTVLSSPAFGGFVASRGFAFRGVGSPWLAAQRAPLPFTVGESPTAQSTDYSFAEAAIRDSFRAAAGVLDDLSPDLLLREPTEFGVTFAAERAGIAVATVGIGFLRTGDRLMADGGSLLLRLRAEAGLPATPDDLDALSRRRYVQTTPPSFEQVPQALTTMRAVDPDPGHAAPRAPRLLVTLGTLVNRKELLTRVLAELARIPVDCVLAAGDRAAEIAAHAPAHVQVQPFADLGRLAASCTALICHGGFGSILHAVVHGLPVTVLPYNADQEWNAERMRVIGAGRRVGWDELGDGALAAAVEEMHSPPPLRAARLLAAELGGMPSPDQVADLLTAEIGATH</sequence>
<gene>
    <name evidence="2" type="ORF">ACFPZ4_18175</name>
</gene>
<proteinExistence type="predicted"/>
<feature type="domain" description="Erythromycin biosynthesis protein CIII-like C-terminal" evidence="1">
    <location>
        <begin position="223"/>
        <end position="362"/>
    </location>
</feature>
<dbReference type="InterPro" id="IPR010610">
    <property type="entry name" value="EryCIII-like_C"/>
</dbReference>
<dbReference type="Proteomes" id="UP001596207">
    <property type="component" value="Unassembled WGS sequence"/>
</dbReference>
<dbReference type="EMBL" id="JBHSQQ010000111">
    <property type="protein sequence ID" value="MFC5943403.1"/>
    <property type="molecule type" value="Genomic_DNA"/>
</dbReference>
<accession>A0ABW1HQH6</accession>
<evidence type="ECO:0000259" key="1">
    <source>
        <dbReference type="Pfam" id="PF06722"/>
    </source>
</evidence>
<evidence type="ECO:0000313" key="2">
    <source>
        <dbReference type="EMBL" id="MFC5943403.1"/>
    </source>
</evidence>
<dbReference type="InterPro" id="IPR002213">
    <property type="entry name" value="UDP_glucos_trans"/>
</dbReference>
<protein>
    <submittedName>
        <fullName evidence="2">Glycosyltransferase</fullName>
    </submittedName>
</protein>
<dbReference type="SUPFAM" id="SSF53756">
    <property type="entry name" value="UDP-Glycosyltransferase/glycogen phosphorylase"/>
    <property type="match status" value="1"/>
</dbReference>
<dbReference type="RefSeq" id="WP_353901412.1">
    <property type="nucleotide sequence ID" value="NZ_CP158970.1"/>
</dbReference>
<dbReference type="Gene3D" id="3.40.50.2000">
    <property type="entry name" value="Glycogen Phosphorylase B"/>
    <property type="match status" value="2"/>
</dbReference>
<comment type="caution">
    <text evidence="2">The sequence shown here is derived from an EMBL/GenBank/DDBJ whole genome shotgun (WGS) entry which is preliminary data.</text>
</comment>
<reference evidence="3" key="1">
    <citation type="journal article" date="2019" name="Int. J. Syst. Evol. Microbiol.">
        <title>The Global Catalogue of Microorganisms (GCM) 10K type strain sequencing project: providing services to taxonomists for standard genome sequencing and annotation.</title>
        <authorList>
            <consortium name="The Broad Institute Genomics Platform"/>
            <consortium name="The Broad Institute Genome Sequencing Center for Infectious Disease"/>
            <person name="Wu L."/>
            <person name="Ma J."/>
        </authorList>
    </citation>
    <scope>NUCLEOTIDE SEQUENCE [LARGE SCALE GENOMIC DNA]</scope>
    <source>
        <strain evidence="3">CGMCC 4.7173</strain>
    </source>
</reference>
<keyword evidence="3" id="KW-1185">Reference proteome</keyword>
<name>A0ABW1HQH6_9ACTN</name>
<dbReference type="PANTHER" id="PTHR48050">
    <property type="entry name" value="STEROL 3-BETA-GLUCOSYLTRANSFERASE"/>
    <property type="match status" value="1"/>
</dbReference>
<dbReference type="CDD" id="cd03784">
    <property type="entry name" value="GT1_Gtf-like"/>
    <property type="match status" value="1"/>
</dbReference>